<name>A0ABT5CHF6_9BACT</name>
<reference evidence="1 2" key="1">
    <citation type="submission" date="2023-01" db="EMBL/GenBank/DDBJ databases">
        <title>Minimal conservation of predation-associated metabolite biosynthetic gene clusters underscores biosynthetic potential of Myxococcota including descriptions for ten novel species: Archangium lansinium sp. nov., Myxococcus landrumus sp. nov., Nannocystis bai.</title>
        <authorList>
            <person name="Ahearne A."/>
            <person name="Stevens C."/>
            <person name="Dowd S."/>
        </authorList>
    </citation>
    <scope>NUCLEOTIDE SEQUENCE [LARGE SCALE GENOMIC DNA]</scope>
    <source>
        <strain evidence="1 2">WIWO2</strain>
    </source>
</reference>
<keyword evidence="2" id="KW-1185">Reference proteome</keyword>
<proteinExistence type="predicted"/>
<accession>A0ABT5CHF6</accession>
<comment type="caution">
    <text evidence="1">The sequence shown here is derived from an EMBL/GenBank/DDBJ whole genome shotgun (WGS) entry which is preliminary data.</text>
</comment>
<dbReference type="Proteomes" id="UP001217485">
    <property type="component" value="Unassembled WGS sequence"/>
</dbReference>
<gene>
    <name evidence="1" type="ORF">POL72_49685</name>
</gene>
<evidence type="ECO:0000313" key="2">
    <source>
        <dbReference type="Proteomes" id="UP001217485"/>
    </source>
</evidence>
<protein>
    <submittedName>
        <fullName evidence="1">Uncharacterized protein</fullName>
    </submittedName>
</protein>
<evidence type="ECO:0000313" key="1">
    <source>
        <dbReference type="EMBL" id="MDC0685875.1"/>
    </source>
</evidence>
<sequence>MDDNTLYTTLTTHISEACGDIPLVTPGEPEQSALVKILKGPCGNIARMPNGCVGVPGPEYTCLLQEYIDAIEQWVADGAPQ</sequence>
<dbReference type="EMBL" id="JAQNDK010000007">
    <property type="protein sequence ID" value="MDC0685875.1"/>
    <property type="molecule type" value="Genomic_DNA"/>
</dbReference>
<dbReference type="RefSeq" id="WP_272104414.1">
    <property type="nucleotide sequence ID" value="NZ_JAQNDK010000007.1"/>
</dbReference>
<organism evidence="1 2">
    <name type="scientific">Sorangium atrum</name>
    <dbReference type="NCBI Taxonomy" id="2995308"/>
    <lineage>
        <taxon>Bacteria</taxon>
        <taxon>Pseudomonadati</taxon>
        <taxon>Myxococcota</taxon>
        <taxon>Polyangia</taxon>
        <taxon>Polyangiales</taxon>
        <taxon>Polyangiaceae</taxon>
        <taxon>Sorangium</taxon>
    </lineage>
</organism>